<dbReference type="AlphaFoldDB" id="A0A1F6DNF2"/>
<dbReference type="PROSITE" id="PS00678">
    <property type="entry name" value="WD_REPEATS_1"/>
    <property type="match status" value="1"/>
</dbReference>
<gene>
    <name evidence="1" type="ORF">A3C19_02355</name>
</gene>
<accession>A0A1F6DNF2</accession>
<name>A0A1F6DNF2_9BACT</name>
<evidence type="ECO:0000313" key="1">
    <source>
        <dbReference type="EMBL" id="OGG62934.1"/>
    </source>
</evidence>
<reference evidence="1 2" key="1">
    <citation type="journal article" date="2016" name="Nat. Commun.">
        <title>Thousands of microbial genomes shed light on interconnected biogeochemical processes in an aquifer system.</title>
        <authorList>
            <person name="Anantharaman K."/>
            <person name="Brown C.T."/>
            <person name="Hug L.A."/>
            <person name="Sharon I."/>
            <person name="Castelle C.J."/>
            <person name="Probst A.J."/>
            <person name="Thomas B.C."/>
            <person name="Singh A."/>
            <person name="Wilkins M.J."/>
            <person name="Karaoz U."/>
            <person name="Brodie E.L."/>
            <person name="Williams K.H."/>
            <person name="Hubbard S.S."/>
            <person name="Banfield J.F."/>
        </authorList>
    </citation>
    <scope>NUCLEOTIDE SEQUENCE [LARGE SCALE GENOMIC DNA]</scope>
</reference>
<dbReference type="InterPro" id="IPR019775">
    <property type="entry name" value="WD40_repeat_CS"/>
</dbReference>
<dbReference type="Proteomes" id="UP000178532">
    <property type="component" value="Unassembled WGS sequence"/>
</dbReference>
<dbReference type="InterPro" id="IPR013211">
    <property type="entry name" value="LVIVD"/>
</dbReference>
<comment type="caution">
    <text evidence="1">The sequence shown here is derived from an EMBL/GenBank/DDBJ whole genome shotgun (WGS) entry which is preliminary data.</text>
</comment>
<evidence type="ECO:0000313" key="2">
    <source>
        <dbReference type="Proteomes" id="UP000178532"/>
    </source>
</evidence>
<protein>
    <submittedName>
        <fullName evidence="1">Uncharacterized protein</fullName>
    </submittedName>
</protein>
<dbReference type="Pfam" id="PF08309">
    <property type="entry name" value="LVIVD"/>
    <property type="match status" value="2"/>
</dbReference>
<dbReference type="SUPFAM" id="SSF69322">
    <property type="entry name" value="Tricorn protease domain 2"/>
    <property type="match status" value="1"/>
</dbReference>
<dbReference type="EMBL" id="MFLI01000001">
    <property type="protein sequence ID" value="OGG62934.1"/>
    <property type="molecule type" value="Genomic_DNA"/>
</dbReference>
<organism evidence="1 2">
    <name type="scientific">Candidatus Kaiserbacteria bacterium RIFCSPHIGHO2_02_FULL_54_22</name>
    <dbReference type="NCBI Taxonomy" id="1798495"/>
    <lineage>
        <taxon>Bacteria</taxon>
        <taxon>Candidatus Kaiseribacteriota</taxon>
    </lineage>
</organism>
<proteinExistence type="predicted"/>
<sequence length="459" mass="48933">MSTLELLIAFAILTLAIAAVVLVIFGNQSLAIDTQTNIEALSRAQAGLESARAASRSDFASLQSAVATNDDMYTKSITVTDISLSTKQVTSYVSWSEGGLVSYVTLSTILTDWLNPANKCNPIISGNWKKPQSLGYFDLPSIEDATGVHVGGTKVYLTLNPSAPETDDFYIVDASDTSLKPMPEFSSFSTTYGLTDVVVSGLEAYVTADSQVAQVLVIDISDYTTLDPSKIEKKVDLTALGDSAVGKTLAYADERLYVGLTKSSGKEFRVLDVSTPSSPLEIGSGYEIGAAVNEILIDNDIAYLATASSTPLIVLDISGPVPTPIDEYAPPLSVLFGQSLARNSDNTRLYFGRTGGNANPKLLAFDPADLSTPAWTMNMSKNSGVYTMTLRSNFLFMTTADPDDSLQIWDVSSPSSPPTRFDTDPLNIQQDSTAGADCAGNLLYVGQHGQRVLQIIGPS</sequence>
<dbReference type="STRING" id="1798495.A3C19_02355"/>